<name>A0AB39MBV8_9ACTN</name>
<sequence>MLHGMTDETPEMFQARYEDIFAIRWPRPTDPQEERDTLQTRHLAWNAWYRKTVEAAREHGPQHDALLVALEDLVEIKRDADERIRLLLAYGRIFHQPRPHTLESLGAAAGLSPSGVSRAFGAEEVMAVAELTGKRPPAVDVQPHDPDVISGQASKNRCTWGGSKVKPCSETPKYAVTDKSGAKWACCDKHLPGYLRSRI</sequence>
<accession>A0AB39MBV8</accession>
<evidence type="ECO:0000313" key="1">
    <source>
        <dbReference type="EMBL" id="XDQ02592.1"/>
    </source>
</evidence>
<dbReference type="RefSeq" id="WP_369188707.1">
    <property type="nucleotide sequence ID" value="NZ_CP163431.1"/>
</dbReference>
<gene>
    <name evidence="1" type="ORF">AB5J58_21335</name>
</gene>
<proteinExistence type="predicted"/>
<reference evidence="1" key="1">
    <citation type="submission" date="2024-07" db="EMBL/GenBank/DDBJ databases">
        <authorList>
            <person name="Yu S.T."/>
        </authorList>
    </citation>
    <scope>NUCLEOTIDE SEQUENCE</scope>
    <source>
        <strain evidence="1">R08</strain>
    </source>
</reference>
<dbReference type="AlphaFoldDB" id="A0AB39MBV8"/>
<protein>
    <submittedName>
        <fullName evidence="1">Uncharacterized protein</fullName>
    </submittedName>
</protein>
<organism evidence="1">
    <name type="scientific">Streptomyces sp. R08</name>
    <dbReference type="NCBI Taxonomy" id="3238624"/>
    <lineage>
        <taxon>Bacteria</taxon>
        <taxon>Bacillati</taxon>
        <taxon>Actinomycetota</taxon>
        <taxon>Actinomycetes</taxon>
        <taxon>Kitasatosporales</taxon>
        <taxon>Streptomycetaceae</taxon>
        <taxon>Streptomyces</taxon>
    </lineage>
</organism>
<dbReference type="EMBL" id="CP163431">
    <property type="protein sequence ID" value="XDQ02592.1"/>
    <property type="molecule type" value="Genomic_DNA"/>
</dbReference>